<gene>
    <name evidence="1" type="ORF">MENTE1834_LOCUS39942</name>
</gene>
<reference evidence="1" key="1">
    <citation type="submission" date="2023-11" db="EMBL/GenBank/DDBJ databases">
        <authorList>
            <person name="Poullet M."/>
        </authorList>
    </citation>
    <scope>NUCLEOTIDE SEQUENCE</scope>
    <source>
        <strain evidence="1">E1834</strain>
    </source>
</reference>
<proteinExistence type="predicted"/>
<evidence type="ECO:0000313" key="2">
    <source>
        <dbReference type="Proteomes" id="UP001497535"/>
    </source>
</evidence>
<sequence length="80" mass="8817">MRTSDASIEKSESSKISPPLKTGSLLQLLCKFNGGCRPESLHIAMRNKYNENLQFLQKLTSTTNEDIAAAGIGQREFSDV</sequence>
<organism evidence="1 2">
    <name type="scientific">Meloidogyne enterolobii</name>
    <name type="common">Root-knot nematode worm</name>
    <name type="synonym">Meloidogyne mayaguensis</name>
    <dbReference type="NCBI Taxonomy" id="390850"/>
    <lineage>
        <taxon>Eukaryota</taxon>
        <taxon>Metazoa</taxon>
        <taxon>Ecdysozoa</taxon>
        <taxon>Nematoda</taxon>
        <taxon>Chromadorea</taxon>
        <taxon>Rhabditida</taxon>
        <taxon>Tylenchina</taxon>
        <taxon>Tylenchomorpha</taxon>
        <taxon>Tylenchoidea</taxon>
        <taxon>Meloidogynidae</taxon>
        <taxon>Meloidogyninae</taxon>
        <taxon>Meloidogyne</taxon>
    </lineage>
</organism>
<dbReference type="Proteomes" id="UP001497535">
    <property type="component" value="Unassembled WGS sequence"/>
</dbReference>
<keyword evidence="2" id="KW-1185">Reference proteome</keyword>
<evidence type="ECO:0000313" key="1">
    <source>
        <dbReference type="EMBL" id="CAK5092066.1"/>
    </source>
</evidence>
<comment type="caution">
    <text evidence="1">The sequence shown here is derived from an EMBL/GenBank/DDBJ whole genome shotgun (WGS) entry which is preliminary data.</text>
</comment>
<name>A0ACB1AM11_MELEN</name>
<protein>
    <submittedName>
        <fullName evidence="1">Uncharacterized protein</fullName>
    </submittedName>
</protein>
<dbReference type="EMBL" id="CAVMJV010000092">
    <property type="protein sequence ID" value="CAK5092066.1"/>
    <property type="molecule type" value="Genomic_DNA"/>
</dbReference>
<accession>A0ACB1AM11</accession>